<evidence type="ECO:0000256" key="1">
    <source>
        <dbReference type="ARBA" id="ARBA00004496"/>
    </source>
</evidence>
<dbReference type="GO" id="GO:0009252">
    <property type="term" value="P:peptidoglycan biosynthetic process"/>
    <property type="evidence" value="ECO:0007669"/>
    <property type="project" value="UniProtKB-KW"/>
</dbReference>
<sequence>MHVCPAEVPDEIADACKRIAIDAHRLLGCSGVSRSDFRWDDSQGIDGLFLLEVNTQPGMTALSLVPGQGRYIGLSYAQLVQKIVEEAL</sequence>
<keyword evidence="5" id="KW-0547">Nucleotide-binding</keyword>
<dbReference type="PANTHER" id="PTHR23132">
    <property type="entry name" value="D-ALANINE--D-ALANINE LIGASE"/>
    <property type="match status" value="1"/>
</dbReference>
<dbReference type="PROSITE" id="PS50975">
    <property type="entry name" value="ATP_GRASP"/>
    <property type="match status" value="1"/>
</dbReference>
<dbReference type="EC" id="6.3.2.4" evidence="10"/>
<evidence type="ECO:0000256" key="2">
    <source>
        <dbReference type="ARBA" id="ARBA00010871"/>
    </source>
</evidence>
<dbReference type="PROSITE" id="PS00844">
    <property type="entry name" value="DALA_DALA_LIGASE_2"/>
    <property type="match status" value="1"/>
</dbReference>
<evidence type="ECO:0000256" key="3">
    <source>
        <dbReference type="ARBA" id="ARBA00022490"/>
    </source>
</evidence>
<dbReference type="GO" id="GO:0046872">
    <property type="term" value="F:metal ion binding"/>
    <property type="evidence" value="ECO:0007669"/>
    <property type="project" value="InterPro"/>
</dbReference>
<comment type="similarity">
    <text evidence="2">Belongs to the D-alanine--D-alanine ligase family.</text>
</comment>
<keyword evidence="6" id="KW-0067">ATP-binding</keyword>
<evidence type="ECO:0000256" key="5">
    <source>
        <dbReference type="ARBA" id="ARBA00022741"/>
    </source>
</evidence>
<dbReference type="GO" id="GO:0008716">
    <property type="term" value="F:D-alanine-D-alanine ligase activity"/>
    <property type="evidence" value="ECO:0007669"/>
    <property type="project" value="UniProtKB-EC"/>
</dbReference>
<accession>A0A161KF36</accession>
<dbReference type="GO" id="GO:0005737">
    <property type="term" value="C:cytoplasm"/>
    <property type="evidence" value="ECO:0007669"/>
    <property type="project" value="UniProtKB-SubCell"/>
</dbReference>
<protein>
    <submittedName>
        <fullName evidence="10">D-alanine--D-alanine ligase</fullName>
        <ecNumber evidence="10">6.3.2.4</ecNumber>
    </submittedName>
</protein>
<dbReference type="Pfam" id="PF07478">
    <property type="entry name" value="Dala_Dala_lig_C"/>
    <property type="match status" value="1"/>
</dbReference>
<proteinExistence type="inferred from homology"/>
<dbReference type="InterPro" id="IPR011761">
    <property type="entry name" value="ATP-grasp"/>
</dbReference>
<keyword evidence="8" id="KW-0573">Peptidoglycan synthesis</keyword>
<feature type="domain" description="ATP-grasp" evidence="9">
    <location>
        <begin position="5"/>
        <end position="85"/>
    </location>
</feature>
<evidence type="ECO:0000259" key="9">
    <source>
        <dbReference type="PROSITE" id="PS50975"/>
    </source>
</evidence>
<dbReference type="InterPro" id="IPR000291">
    <property type="entry name" value="D-Ala_lig_Van_CS"/>
</dbReference>
<dbReference type="EMBL" id="CZQE01000134">
    <property type="protein sequence ID" value="CUS44322.1"/>
    <property type="molecule type" value="Genomic_DNA"/>
</dbReference>
<dbReference type="PANTHER" id="PTHR23132:SF23">
    <property type="entry name" value="D-ALANINE--D-ALANINE LIGASE B"/>
    <property type="match status" value="1"/>
</dbReference>
<dbReference type="GO" id="GO:0005524">
    <property type="term" value="F:ATP binding"/>
    <property type="evidence" value="ECO:0007669"/>
    <property type="project" value="UniProtKB-KW"/>
</dbReference>
<evidence type="ECO:0000256" key="6">
    <source>
        <dbReference type="ARBA" id="ARBA00022840"/>
    </source>
</evidence>
<evidence type="ECO:0000256" key="4">
    <source>
        <dbReference type="ARBA" id="ARBA00022598"/>
    </source>
</evidence>
<dbReference type="SUPFAM" id="SSF56059">
    <property type="entry name" value="Glutathione synthetase ATP-binding domain-like"/>
    <property type="match status" value="1"/>
</dbReference>
<comment type="subcellular location">
    <subcellularLocation>
        <location evidence="1">Cytoplasm</location>
    </subcellularLocation>
</comment>
<organism evidence="10">
    <name type="scientific">hydrothermal vent metagenome</name>
    <dbReference type="NCBI Taxonomy" id="652676"/>
    <lineage>
        <taxon>unclassified sequences</taxon>
        <taxon>metagenomes</taxon>
        <taxon>ecological metagenomes</taxon>
    </lineage>
</organism>
<dbReference type="GO" id="GO:0008360">
    <property type="term" value="P:regulation of cell shape"/>
    <property type="evidence" value="ECO:0007669"/>
    <property type="project" value="UniProtKB-KW"/>
</dbReference>
<reference evidence="10" key="1">
    <citation type="submission" date="2015-10" db="EMBL/GenBank/DDBJ databases">
        <authorList>
            <person name="Gilbert D.G."/>
        </authorList>
    </citation>
    <scope>NUCLEOTIDE SEQUENCE</scope>
</reference>
<keyword evidence="4 10" id="KW-0436">Ligase</keyword>
<dbReference type="AlphaFoldDB" id="A0A161KF36"/>
<evidence type="ECO:0000256" key="8">
    <source>
        <dbReference type="ARBA" id="ARBA00022984"/>
    </source>
</evidence>
<dbReference type="InterPro" id="IPR011095">
    <property type="entry name" value="Dala_Dala_lig_C"/>
</dbReference>
<evidence type="ECO:0000256" key="7">
    <source>
        <dbReference type="ARBA" id="ARBA00022960"/>
    </source>
</evidence>
<keyword evidence="3" id="KW-0963">Cytoplasm</keyword>
<name>A0A161KF36_9ZZZZ</name>
<gene>
    <name evidence="10" type="ORF">MGWOODY_Smn3779</name>
</gene>
<dbReference type="Gene3D" id="3.30.470.20">
    <property type="entry name" value="ATP-grasp fold, B domain"/>
    <property type="match status" value="1"/>
</dbReference>
<keyword evidence="7" id="KW-0133">Cell shape</keyword>
<evidence type="ECO:0000313" key="10">
    <source>
        <dbReference type="EMBL" id="CUS44322.1"/>
    </source>
</evidence>